<sequence length="57" mass="6921">MLILDVVTRWSSTHQMLERALLYRKAIDAYIYKNKDMRAYDLSEEEWKALERVASWL</sequence>
<dbReference type="EMBL" id="KV428523">
    <property type="protein sequence ID" value="KZT31591.1"/>
    <property type="molecule type" value="Genomic_DNA"/>
</dbReference>
<evidence type="ECO:0000313" key="1">
    <source>
        <dbReference type="EMBL" id="KZT31591.1"/>
    </source>
</evidence>
<dbReference type="Proteomes" id="UP000076798">
    <property type="component" value="Unassembled WGS sequence"/>
</dbReference>
<feature type="non-terminal residue" evidence="1">
    <location>
        <position position="57"/>
    </location>
</feature>
<protein>
    <submittedName>
        <fullName evidence="1">Uncharacterized protein</fullName>
    </submittedName>
</protein>
<dbReference type="AlphaFoldDB" id="A0A165WWH7"/>
<dbReference type="OrthoDB" id="3264316at2759"/>
<gene>
    <name evidence="1" type="ORF">SISSUDRAFT_971950</name>
</gene>
<name>A0A165WWH7_9AGAM</name>
<evidence type="ECO:0000313" key="2">
    <source>
        <dbReference type="Proteomes" id="UP000076798"/>
    </source>
</evidence>
<reference evidence="1 2" key="1">
    <citation type="journal article" date="2016" name="Mol. Biol. Evol.">
        <title>Comparative Genomics of Early-Diverging Mushroom-Forming Fungi Provides Insights into the Origins of Lignocellulose Decay Capabilities.</title>
        <authorList>
            <person name="Nagy L.G."/>
            <person name="Riley R."/>
            <person name="Tritt A."/>
            <person name="Adam C."/>
            <person name="Daum C."/>
            <person name="Floudas D."/>
            <person name="Sun H."/>
            <person name="Yadav J.S."/>
            <person name="Pangilinan J."/>
            <person name="Larsson K.H."/>
            <person name="Matsuura K."/>
            <person name="Barry K."/>
            <person name="Labutti K."/>
            <person name="Kuo R."/>
            <person name="Ohm R.A."/>
            <person name="Bhattacharya S.S."/>
            <person name="Shirouzu T."/>
            <person name="Yoshinaga Y."/>
            <person name="Martin F.M."/>
            <person name="Grigoriev I.V."/>
            <person name="Hibbett D.S."/>
        </authorList>
    </citation>
    <scope>NUCLEOTIDE SEQUENCE [LARGE SCALE GENOMIC DNA]</scope>
    <source>
        <strain evidence="1 2">HHB10207 ss-3</strain>
    </source>
</reference>
<accession>A0A165WWH7</accession>
<organism evidence="1 2">
    <name type="scientific">Sistotremastrum suecicum HHB10207 ss-3</name>
    <dbReference type="NCBI Taxonomy" id="1314776"/>
    <lineage>
        <taxon>Eukaryota</taxon>
        <taxon>Fungi</taxon>
        <taxon>Dikarya</taxon>
        <taxon>Basidiomycota</taxon>
        <taxon>Agaricomycotina</taxon>
        <taxon>Agaricomycetes</taxon>
        <taxon>Sistotremastrales</taxon>
        <taxon>Sistotremastraceae</taxon>
        <taxon>Sistotremastrum</taxon>
    </lineage>
</organism>
<proteinExistence type="predicted"/>
<keyword evidence="2" id="KW-1185">Reference proteome</keyword>